<evidence type="ECO:0000313" key="3">
    <source>
        <dbReference type="Proteomes" id="UP000247476"/>
    </source>
</evidence>
<organism evidence="2 3">
    <name type="scientific">Paenibacillus flagellatus</name>
    <dbReference type="NCBI Taxonomy" id="2211139"/>
    <lineage>
        <taxon>Bacteria</taxon>
        <taxon>Bacillati</taxon>
        <taxon>Bacillota</taxon>
        <taxon>Bacilli</taxon>
        <taxon>Bacillales</taxon>
        <taxon>Paenibacillaceae</taxon>
        <taxon>Paenibacillus</taxon>
    </lineage>
</organism>
<sequence>MRNGERGVVGMKRRTAPASGVSAAKTKAGDGGHLTVKAEFPLYALNSSVWGGGFRSVRTIVNRQVAKSYMCDDPEAEMETYLRRHGFVPDDTAAMLTAAFVEEAGECHLERDGLIVSAWVTAGLGNTARAGTTEGADRLYPGTINTIVVVDGRMTEAALVNAVITATEAKTAALQDLRVTAGSGTSTATGTTTDAVVIASTGRGERYRYAGTATTVGFLIGASVYEATAAACRAYRAYRAGSPG</sequence>
<proteinExistence type="predicted"/>
<evidence type="ECO:0000256" key="1">
    <source>
        <dbReference type="SAM" id="MobiDB-lite"/>
    </source>
</evidence>
<comment type="caution">
    <text evidence="2">The sequence shown here is derived from an EMBL/GenBank/DDBJ whole genome shotgun (WGS) entry which is preliminary data.</text>
</comment>
<evidence type="ECO:0000313" key="2">
    <source>
        <dbReference type="EMBL" id="PYI56501.1"/>
    </source>
</evidence>
<gene>
    <name evidence="2" type="ORF">DLM86_05880</name>
</gene>
<accession>A0A2V5KAB0</accession>
<dbReference type="PANTHER" id="PTHR35336:SF5">
    <property type="entry name" value="ADENOSYLCOBINAMIDE AMIDOHYDROLASE"/>
    <property type="match status" value="1"/>
</dbReference>
<dbReference type="InterPro" id="IPR002808">
    <property type="entry name" value="AdoCbi_amidolase"/>
</dbReference>
<dbReference type="EMBL" id="QJVJ01000002">
    <property type="protein sequence ID" value="PYI56501.1"/>
    <property type="molecule type" value="Genomic_DNA"/>
</dbReference>
<dbReference type="InterPro" id="IPR052209">
    <property type="entry name" value="CbiZ"/>
</dbReference>
<evidence type="ECO:0008006" key="4">
    <source>
        <dbReference type="Google" id="ProtNLM"/>
    </source>
</evidence>
<dbReference type="Pfam" id="PF01955">
    <property type="entry name" value="CbiZ"/>
    <property type="match status" value="1"/>
</dbReference>
<reference evidence="2 3" key="1">
    <citation type="submission" date="2018-05" db="EMBL/GenBank/DDBJ databases">
        <title>Paenibacillus flagellatus sp. nov., isolated from selenium mineral soil.</title>
        <authorList>
            <person name="Dai X."/>
        </authorList>
    </citation>
    <scope>NUCLEOTIDE SEQUENCE [LARGE SCALE GENOMIC DNA]</scope>
    <source>
        <strain evidence="2 3">DXL2</strain>
    </source>
</reference>
<dbReference type="Proteomes" id="UP000247476">
    <property type="component" value="Unassembled WGS sequence"/>
</dbReference>
<name>A0A2V5KAB0_9BACL</name>
<feature type="region of interest" description="Disordered" evidence="1">
    <location>
        <begin position="1"/>
        <end position="27"/>
    </location>
</feature>
<protein>
    <recommendedName>
        <fullName evidence="4">Adenosylcobinamide amidohydrolase</fullName>
    </recommendedName>
</protein>
<dbReference type="AlphaFoldDB" id="A0A2V5KAB0"/>
<dbReference type="PANTHER" id="PTHR35336">
    <property type="entry name" value="ADENOSYLCOBINAMIDE AMIDOHYDROLASE"/>
    <property type="match status" value="1"/>
</dbReference>
<keyword evidence="3" id="KW-1185">Reference proteome</keyword>